<dbReference type="GO" id="GO:0180047">
    <property type="term" value="P:dolichol phosphate mannose biosynthetic process"/>
    <property type="evidence" value="ECO:0007669"/>
    <property type="project" value="InterPro"/>
</dbReference>
<dbReference type="PANTHER" id="PTHR15039">
    <property type="entry name" value="DOLICHOL PHOSPHATE-MANNOSE BIOSYNTHESIS REGULATORY PROTEIN"/>
    <property type="match status" value="1"/>
</dbReference>
<evidence type="ECO:0000256" key="1">
    <source>
        <dbReference type="ARBA" id="ARBA00004477"/>
    </source>
</evidence>
<protein>
    <recommendedName>
        <fullName evidence="7">Dolichol phosphate-mannose biosynthesis regulatory protein</fullName>
    </recommendedName>
</protein>
<evidence type="ECO:0000256" key="7">
    <source>
        <dbReference type="RuleBase" id="RU365084"/>
    </source>
</evidence>
<proteinExistence type="inferred from homology"/>
<sequence length="288" mass="32209">MRHTELHTYLGARGWFLCEPLPKTPPAPDGTQYNAQQPYSTASIQNSTSSIHTFRRKEPCTSRTATGTLPNPAPQTKPLKEAPRDRISIHWRVAPKKPKTHCTFMPAWAHRLLTFSFAISAAKFLSSPIQTNPRSFRIFAQSLPLQRRKINIATFPKSPVQLIASRKTKEQTLLPTMLDKLVGFAMLVAASVIFLYYTIWTLLMVKPPPSYALKEGTQNRTDNTRAQPFVDGDHPLQNLFLPRVWAIRIPVILLLLGSAVVGSFVGMVMIRSNQKKAAKAKAAAKKKA</sequence>
<evidence type="ECO:0000256" key="3">
    <source>
        <dbReference type="ARBA" id="ARBA00022692"/>
    </source>
</evidence>
<keyword evidence="5 7" id="KW-1133">Transmembrane helix</keyword>
<feature type="transmembrane region" description="Helical" evidence="7">
    <location>
        <begin position="181"/>
        <end position="203"/>
    </location>
</feature>
<keyword evidence="3 7" id="KW-0812">Transmembrane</keyword>
<dbReference type="Pfam" id="PF07297">
    <property type="entry name" value="DPM2"/>
    <property type="match status" value="2"/>
</dbReference>
<evidence type="ECO:0000256" key="4">
    <source>
        <dbReference type="ARBA" id="ARBA00022824"/>
    </source>
</evidence>
<dbReference type="GeneID" id="87924738"/>
<comment type="similarity">
    <text evidence="2 7">Belongs to the DPM2 family.</text>
</comment>
<evidence type="ECO:0000256" key="2">
    <source>
        <dbReference type="ARBA" id="ARBA00005478"/>
    </source>
</evidence>
<dbReference type="AlphaFoldDB" id="A0AAE1LYM8"/>
<reference evidence="9" key="1">
    <citation type="submission" date="2023-11" db="EMBL/GenBank/DDBJ databases">
        <title>The genome sequences of three competitors of mushroom-forming fungi.</title>
        <authorList>
            <person name="Beijen E."/>
            <person name="Ohm R.A."/>
        </authorList>
    </citation>
    <scope>NUCLEOTIDE SEQUENCE</scope>
    <source>
        <strain evidence="9">CBS 100526</strain>
    </source>
</reference>
<keyword evidence="4 7" id="KW-0256">Endoplasmic reticulum</keyword>
<feature type="transmembrane region" description="Helical" evidence="7">
    <location>
        <begin position="245"/>
        <end position="270"/>
    </location>
</feature>
<dbReference type="GO" id="GO:0033185">
    <property type="term" value="C:dolichol-phosphate-mannose synthase complex"/>
    <property type="evidence" value="ECO:0007669"/>
    <property type="project" value="TreeGrafter"/>
</dbReference>
<comment type="function">
    <text evidence="7">Regulatory subunit of the dolichol-phosphate mannose (DPM) synthase complex; essential for the ER localization.</text>
</comment>
<evidence type="ECO:0000256" key="5">
    <source>
        <dbReference type="ARBA" id="ARBA00022989"/>
    </source>
</evidence>
<comment type="pathway">
    <text evidence="7">Protein modification; protein glycosylation.</text>
</comment>
<evidence type="ECO:0000313" key="10">
    <source>
        <dbReference type="Proteomes" id="UP001273209"/>
    </source>
</evidence>
<organism evidence="9 10">
    <name type="scientific">Trichoderma aggressivum f. europaeum</name>
    <dbReference type="NCBI Taxonomy" id="173218"/>
    <lineage>
        <taxon>Eukaryota</taxon>
        <taxon>Fungi</taxon>
        <taxon>Dikarya</taxon>
        <taxon>Ascomycota</taxon>
        <taxon>Pezizomycotina</taxon>
        <taxon>Sordariomycetes</taxon>
        <taxon>Hypocreomycetidae</taxon>
        <taxon>Hypocreales</taxon>
        <taxon>Hypocreaceae</taxon>
        <taxon>Trichoderma</taxon>
    </lineage>
</organism>
<comment type="caution">
    <text evidence="9">The sequence shown here is derived from an EMBL/GenBank/DDBJ whole genome shotgun (WGS) entry which is preliminary data.</text>
</comment>
<evidence type="ECO:0000313" key="9">
    <source>
        <dbReference type="EMBL" id="KAK4062591.1"/>
    </source>
</evidence>
<dbReference type="PANTHER" id="PTHR15039:SF11">
    <property type="entry name" value="DOLICHOL PHOSPHATE-MANNOSE BIOSYNTHESIS REGULATORY PROTEIN"/>
    <property type="match status" value="1"/>
</dbReference>
<dbReference type="Proteomes" id="UP001273209">
    <property type="component" value="Unassembled WGS sequence"/>
</dbReference>
<feature type="region of interest" description="Disordered" evidence="8">
    <location>
        <begin position="48"/>
        <end position="79"/>
    </location>
</feature>
<dbReference type="GO" id="GO:0030234">
    <property type="term" value="F:enzyme regulator activity"/>
    <property type="evidence" value="ECO:0007669"/>
    <property type="project" value="UniProtKB-UniRule"/>
</dbReference>
<dbReference type="InterPro" id="IPR009914">
    <property type="entry name" value="DPM2"/>
</dbReference>
<gene>
    <name evidence="9" type="ORF">Triagg1_9832</name>
</gene>
<dbReference type="GO" id="GO:0005789">
    <property type="term" value="C:endoplasmic reticulum membrane"/>
    <property type="evidence" value="ECO:0007669"/>
    <property type="project" value="UniProtKB-SubCell"/>
</dbReference>
<comment type="subunit">
    <text evidence="7">Component of the dolichol-phosphate mannose (DPM) synthase complex.</text>
</comment>
<comment type="subcellular location">
    <subcellularLocation>
        <location evidence="1 7">Endoplasmic reticulum membrane</location>
        <topology evidence="1 7">Multi-pass membrane protein</topology>
    </subcellularLocation>
</comment>
<evidence type="ECO:0000256" key="6">
    <source>
        <dbReference type="ARBA" id="ARBA00023136"/>
    </source>
</evidence>
<dbReference type="GO" id="GO:0006506">
    <property type="term" value="P:GPI anchor biosynthetic process"/>
    <property type="evidence" value="ECO:0007669"/>
    <property type="project" value="TreeGrafter"/>
</dbReference>
<dbReference type="RefSeq" id="XP_062751174.1">
    <property type="nucleotide sequence ID" value="XM_062904833.1"/>
</dbReference>
<dbReference type="EMBL" id="JAWRVG010000060">
    <property type="protein sequence ID" value="KAK4062591.1"/>
    <property type="molecule type" value="Genomic_DNA"/>
</dbReference>
<accession>A0AAE1LYM8</accession>
<keyword evidence="10" id="KW-1185">Reference proteome</keyword>
<keyword evidence="6 7" id="KW-0472">Membrane</keyword>
<evidence type="ECO:0000256" key="8">
    <source>
        <dbReference type="SAM" id="MobiDB-lite"/>
    </source>
</evidence>
<name>A0AAE1LYM8_9HYPO</name>